<dbReference type="PANTHER" id="PTHR10746:SF6">
    <property type="entry name" value="LARGE RIBOSOMAL SUBUNIT PROTEIN UL4M"/>
    <property type="match status" value="1"/>
</dbReference>
<dbReference type="InterPro" id="IPR013005">
    <property type="entry name" value="Ribosomal_uL4-like"/>
</dbReference>
<dbReference type="Proteomes" id="UP000177912">
    <property type="component" value="Unassembled WGS sequence"/>
</dbReference>
<evidence type="ECO:0000256" key="5">
    <source>
        <dbReference type="HAMAP-Rule" id="MF_01328"/>
    </source>
</evidence>
<comment type="subunit">
    <text evidence="5">Part of the 50S ribosomal subunit.</text>
</comment>
<dbReference type="Pfam" id="PF00573">
    <property type="entry name" value="Ribosomal_L4"/>
    <property type="match status" value="1"/>
</dbReference>
<dbReference type="GO" id="GO:0006412">
    <property type="term" value="P:translation"/>
    <property type="evidence" value="ECO:0007669"/>
    <property type="project" value="UniProtKB-UniRule"/>
</dbReference>
<dbReference type="PANTHER" id="PTHR10746">
    <property type="entry name" value="50S RIBOSOMAL PROTEIN L4"/>
    <property type="match status" value="1"/>
</dbReference>
<dbReference type="AlphaFoldDB" id="A0A1F5NWE5"/>
<dbReference type="GO" id="GO:0005840">
    <property type="term" value="C:ribosome"/>
    <property type="evidence" value="ECO:0007669"/>
    <property type="project" value="UniProtKB-KW"/>
</dbReference>
<organism evidence="6 7">
    <name type="scientific">Candidatus Doudnabacteria bacterium RIFCSPHIGHO2_01_FULL_43_23</name>
    <dbReference type="NCBI Taxonomy" id="1817822"/>
    <lineage>
        <taxon>Bacteria</taxon>
        <taxon>Candidatus Doudnaibacteriota</taxon>
    </lineage>
</organism>
<dbReference type="HAMAP" id="MF_01328_B">
    <property type="entry name" value="Ribosomal_uL4_B"/>
    <property type="match status" value="1"/>
</dbReference>
<evidence type="ECO:0000256" key="2">
    <source>
        <dbReference type="ARBA" id="ARBA00022980"/>
    </source>
</evidence>
<reference evidence="6 7" key="1">
    <citation type="journal article" date="2016" name="Nat. Commun.">
        <title>Thousands of microbial genomes shed light on interconnected biogeochemical processes in an aquifer system.</title>
        <authorList>
            <person name="Anantharaman K."/>
            <person name="Brown C.T."/>
            <person name="Hug L.A."/>
            <person name="Sharon I."/>
            <person name="Castelle C.J."/>
            <person name="Probst A.J."/>
            <person name="Thomas B.C."/>
            <person name="Singh A."/>
            <person name="Wilkins M.J."/>
            <person name="Karaoz U."/>
            <person name="Brodie E.L."/>
            <person name="Williams K.H."/>
            <person name="Hubbard S.S."/>
            <person name="Banfield J.F."/>
        </authorList>
    </citation>
    <scope>NUCLEOTIDE SEQUENCE [LARGE SCALE GENOMIC DNA]</scope>
</reference>
<dbReference type="STRING" id="1817822.A2826_01435"/>
<proteinExistence type="inferred from homology"/>
<keyword evidence="5" id="KW-0699">rRNA-binding</keyword>
<dbReference type="EMBL" id="MFEI01000005">
    <property type="protein sequence ID" value="OGE81650.1"/>
    <property type="molecule type" value="Genomic_DNA"/>
</dbReference>
<evidence type="ECO:0000313" key="7">
    <source>
        <dbReference type="Proteomes" id="UP000177912"/>
    </source>
</evidence>
<evidence type="ECO:0000256" key="4">
    <source>
        <dbReference type="ARBA" id="ARBA00035244"/>
    </source>
</evidence>
<dbReference type="Gene3D" id="3.40.1370.10">
    <property type="match status" value="1"/>
</dbReference>
<dbReference type="NCBIfam" id="TIGR03953">
    <property type="entry name" value="rplD_bact"/>
    <property type="match status" value="1"/>
</dbReference>
<dbReference type="InterPro" id="IPR023574">
    <property type="entry name" value="Ribosomal_uL4_dom_sf"/>
</dbReference>
<comment type="function">
    <text evidence="5">One of the primary rRNA binding proteins, this protein initially binds near the 5'-end of the 23S rRNA. It is important during the early stages of 50S assembly. It makes multiple contacts with different domains of the 23S rRNA in the assembled 50S subunit and ribosome.</text>
</comment>
<evidence type="ECO:0000313" key="6">
    <source>
        <dbReference type="EMBL" id="OGE81650.1"/>
    </source>
</evidence>
<dbReference type="GO" id="GO:0019843">
    <property type="term" value="F:rRNA binding"/>
    <property type="evidence" value="ECO:0007669"/>
    <property type="project" value="UniProtKB-UniRule"/>
</dbReference>
<evidence type="ECO:0000256" key="1">
    <source>
        <dbReference type="ARBA" id="ARBA00010528"/>
    </source>
</evidence>
<dbReference type="InterPro" id="IPR002136">
    <property type="entry name" value="Ribosomal_uL4"/>
</dbReference>
<dbReference type="SUPFAM" id="SSF52166">
    <property type="entry name" value="Ribosomal protein L4"/>
    <property type="match status" value="1"/>
</dbReference>
<evidence type="ECO:0000256" key="3">
    <source>
        <dbReference type="ARBA" id="ARBA00023274"/>
    </source>
</evidence>
<keyword evidence="3 5" id="KW-0687">Ribonucleoprotein</keyword>
<protein>
    <recommendedName>
        <fullName evidence="4 5">Large ribosomal subunit protein uL4</fullName>
    </recommendedName>
</protein>
<gene>
    <name evidence="5" type="primary">rplD</name>
    <name evidence="6" type="ORF">A2826_01435</name>
</gene>
<keyword evidence="5" id="KW-0694">RNA-binding</keyword>
<comment type="similarity">
    <text evidence="1 5">Belongs to the universal ribosomal protein uL4 family.</text>
</comment>
<dbReference type="GO" id="GO:0003735">
    <property type="term" value="F:structural constituent of ribosome"/>
    <property type="evidence" value="ECO:0007669"/>
    <property type="project" value="InterPro"/>
</dbReference>
<accession>A0A1F5NWE5</accession>
<keyword evidence="2 5" id="KW-0689">Ribosomal protein</keyword>
<comment type="function">
    <text evidence="5">Forms part of the polypeptide exit tunnel.</text>
</comment>
<sequence>MPKTPVYNIAGEKVSDIDLSENLFAMKPVPTLIHQMVVADQANRRSAIAHTKTRGNVRGGGRKPWKQKGTGRARVGSIRSPLWRGGGIIFGPSKEKNFSKKVNTIQFRKSLYMVLSDQLSSKALFILSDLPVGEIKSKKLEKDIEAFAKKLNISGKINVIISKPDKNIERSARNLDRIDVLKVSEITPYKLLSKKFTLIVKDALPVIEKTYNLKKSAKTTVSTK</sequence>
<dbReference type="GO" id="GO:1990904">
    <property type="term" value="C:ribonucleoprotein complex"/>
    <property type="evidence" value="ECO:0007669"/>
    <property type="project" value="UniProtKB-KW"/>
</dbReference>
<comment type="caution">
    <text evidence="6">The sequence shown here is derived from an EMBL/GenBank/DDBJ whole genome shotgun (WGS) entry which is preliminary data.</text>
</comment>
<name>A0A1F5NWE5_9BACT</name>